<dbReference type="PROSITE" id="PS51257">
    <property type="entry name" value="PROKAR_LIPOPROTEIN"/>
    <property type="match status" value="1"/>
</dbReference>
<keyword evidence="2" id="KW-1185">Reference proteome</keyword>
<sequence length="115" mass="12585">MSKYAIRCTIHDGSWQDYENLHSALATIGCFRNILADNGTRYSLPDATYVCTTLMSVEQLRDAVVQLAQRVSPPGTGPEVIVFEWGNSAWYLKPAPAQATVPLATLAALGLPVYR</sequence>
<evidence type="ECO:0000313" key="2">
    <source>
        <dbReference type="Proteomes" id="UP001162793"/>
    </source>
</evidence>
<comment type="caution">
    <text evidence="1">The sequence shown here is derived from an EMBL/GenBank/DDBJ whole genome shotgun (WGS) entry which is preliminary data.</text>
</comment>
<name>A0AA41WUG1_9RALS</name>
<evidence type="ECO:0000313" key="1">
    <source>
        <dbReference type="EMBL" id="MCP1173049.1"/>
    </source>
</evidence>
<protein>
    <recommendedName>
        <fullName evidence="3">Phage protein</fullName>
    </recommendedName>
</protein>
<dbReference type="AlphaFoldDB" id="A0AA41WUG1"/>
<proteinExistence type="predicted"/>
<reference evidence="2" key="1">
    <citation type="journal article" date="2023" name="Front. Microbiol.">
        <title>Ralstonia chuxiongensis sp. nov., Ralstonia mojiangensis sp. nov., and Ralstonia soli sp. nov., isolated from tobacco fields, are three novel species in the family Burkholderiaceae.</title>
        <authorList>
            <person name="Lu C.H."/>
            <person name="Zhang Y.Y."/>
            <person name="Jiang N."/>
            <person name="Chen W."/>
            <person name="Shao X."/>
            <person name="Zhao Z.M."/>
            <person name="Lu W.L."/>
            <person name="Hu X."/>
            <person name="Xi Y.X."/>
            <person name="Zou S.Y."/>
            <person name="Wei Q.J."/>
            <person name="Lin Z.L."/>
            <person name="Gong L."/>
            <person name="Gai X.T."/>
            <person name="Zhang L.Q."/>
            <person name="Li J.Y."/>
            <person name="Jin Y."/>
            <person name="Xia Z.Y."/>
        </authorList>
    </citation>
    <scope>NUCLEOTIDE SEQUENCE [LARGE SCALE GENOMIC DNA]</scope>
    <source>
        <strain evidence="2">21YRMH01-3</strain>
    </source>
</reference>
<dbReference type="RefSeq" id="WP_253536958.1">
    <property type="nucleotide sequence ID" value="NZ_JAMYWC010000003.1"/>
</dbReference>
<organism evidence="1 2">
    <name type="scientific">Ralstonia chuxiongensis</name>
    <dbReference type="NCBI Taxonomy" id="2957504"/>
    <lineage>
        <taxon>Bacteria</taxon>
        <taxon>Pseudomonadati</taxon>
        <taxon>Pseudomonadota</taxon>
        <taxon>Betaproteobacteria</taxon>
        <taxon>Burkholderiales</taxon>
        <taxon>Burkholderiaceae</taxon>
        <taxon>Ralstonia</taxon>
    </lineage>
</organism>
<evidence type="ECO:0008006" key="3">
    <source>
        <dbReference type="Google" id="ProtNLM"/>
    </source>
</evidence>
<dbReference type="EMBL" id="JAMYWC010000003">
    <property type="protein sequence ID" value="MCP1173049.1"/>
    <property type="molecule type" value="Genomic_DNA"/>
</dbReference>
<gene>
    <name evidence="1" type="ORF">NKG59_11840</name>
</gene>
<dbReference type="Proteomes" id="UP001162793">
    <property type="component" value="Unassembled WGS sequence"/>
</dbReference>
<accession>A0AA41WUG1</accession>